<dbReference type="InterPro" id="IPR029044">
    <property type="entry name" value="Nucleotide-diphossugar_trans"/>
</dbReference>
<evidence type="ECO:0000256" key="7">
    <source>
        <dbReference type="ARBA" id="ARBA00031828"/>
    </source>
</evidence>
<evidence type="ECO:0000256" key="6">
    <source>
        <dbReference type="ARBA" id="ARBA00023277"/>
    </source>
</evidence>
<dbReference type="NCBIfam" id="TIGR01656">
    <property type="entry name" value="Histidinol-ppas"/>
    <property type="match status" value="1"/>
</dbReference>
<dbReference type="EMBL" id="BAABBA010000001">
    <property type="protein sequence ID" value="GAA4285700.1"/>
    <property type="molecule type" value="Genomic_DNA"/>
</dbReference>
<evidence type="ECO:0000256" key="5">
    <source>
        <dbReference type="ARBA" id="ARBA00022801"/>
    </source>
</evidence>
<evidence type="ECO:0000256" key="1">
    <source>
        <dbReference type="ARBA" id="ARBA00004496"/>
    </source>
</evidence>
<dbReference type="RefSeq" id="WP_345036333.1">
    <property type="nucleotide sequence ID" value="NZ_BAABBA010000001.1"/>
</dbReference>
<keyword evidence="11" id="KW-1185">Reference proteome</keyword>
<dbReference type="InterPro" id="IPR036412">
    <property type="entry name" value="HAD-like_sf"/>
</dbReference>
<dbReference type="InterPro" id="IPR004446">
    <property type="entry name" value="Heptose_bisP_phosphatase"/>
</dbReference>
<dbReference type="PANTHER" id="PTHR42891">
    <property type="entry name" value="D-GLYCERO-BETA-D-MANNO-HEPTOSE-1,7-BISPHOSPHATE 7-PHOSPHATASE"/>
    <property type="match status" value="1"/>
</dbReference>
<protein>
    <recommendedName>
        <fullName evidence="7">D,D-heptose 1,7-bisphosphate phosphatase</fullName>
    </recommendedName>
</protein>
<evidence type="ECO:0000256" key="4">
    <source>
        <dbReference type="ARBA" id="ARBA00022723"/>
    </source>
</evidence>
<dbReference type="Gene3D" id="3.40.50.1000">
    <property type="entry name" value="HAD superfamily/HAD-like"/>
    <property type="match status" value="1"/>
</dbReference>
<dbReference type="Pfam" id="PF00535">
    <property type="entry name" value="Glycos_transf_2"/>
    <property type="match status" value="1"/>
</dbReference>
<comment type="similarity">
    <text evidence="2">Belongs to the GmhB family.</text>
</comment>
<reference evidence="11" key="1">
    <citation type="journal article" date="2019" name="Int. J. Syst. Evol. Microbiol.">
        <title>The Global Catalogue of Microorganisms (GCM) 10K type strain sequencing project: providing services to taxonomists for standard genome sequencing and annotation.</title>
        <authorList>
            <consortium name="The Broad Institute Genomics Platform"/>
            <consortium name="The Broad Institute Genome Sequencing Center for Infectious Disease"/>
            <person name="Wu L."/>
            <person name="Ma J."/>
        </authorList>
    </citation>
    <scope>NUCLEOTIDE SEQUENCE [LARGE SCALE GENOMIC DNA]</scope>
    <source>
        <strain evidence="11">JCM 17459</strain>
    </source>
</reference>
<dbReference type="InterPro" id="IPR001173">
    <property type="entry name" value="Glyco_trans_2-like"/>
</dbReference>
<dbReference type="SUPFAM" id="SSF53448">
    <property type="entry name" value="Nucleotide-diphospho-sugar transferases"/>
    <property type="match status" value="1"/>
</dbReference>
<dbReference type="PANTHER" id="PTHR42891:SF1">
    <property type="entry name" value="D-GLYCERO-BETA-D-MANNO-HEPTOSE-1,7-BISPHOSPHATE 7-PHOSPHATASE"/>
    <property type="match status" value="1"/>
</dbReference>
<dbReference type="SUPFAM" id="SSF56784">
    <property type="entry name" value="HAD-like"/>
    <property type="match status" value="1"/>
</dbReference>
<gene>
    <name evidence="10" type="ORF">GCM10022262_00590</name>
</gene>
<proteinExistence type="inferred from homology"/>
<evidence type="ECO:0000256" key="2">
    <source>
        <dbReference type="ARBA" id="ARBA00005628"/>
    </source>
</evidence>
<feature type="region of interest" description="Disordered" evidence="8">
    <location>
        <begin position="593"/>
        <end position="628"/>
    </location>
</feature>
<evidence type="ECO:0000313" key="10">
    <source>
        <dbReference type="EMBL" id="GAA4285700.1"/>
    </source>
</evidence>
<sequence>MTAAPGYAVVVPTIGRPSLRVLLDSLAAQARDPGHVAPAEVVLVDDRPLDPTTPLVAGPEAAVAPEVAVPPGLDVPALPWPVRIIRSGGRGPAAARNAGWRTASAEWVAFLDDDVLLPREWSRRLGADLASAGDDVGGNQGRIHVPLPAHRRPTDWERNTAGLETARWATADMAYRRTALAAVAGFDERFPRAYREDADLALRVRRAGWRLEHGSRSIVHPARPADWAVSLRMQAGARSDALMRALHGPAWRQEAETGRGRFRWHVATVVAGVAAVAAVVSAATANATDAAGASNAAGGAYAARAAYVARAAVRRRASSGREVLLGRTSAPGTTSSAQQHFSALRRSTPALVAGTAWAALTAEFAGRRIAPGPRPGQDGWVREWGRMAATSALIPWLAVWHRGRGTLDYRAGVAAWPPPLRAVLFDRDGTLVHDVPYNGDPDRVRVVDGALDALRRLRAAGLRTGLVTNQSGVARGLLTEDDVAAVNERVRAEVGGLDTVQHCPHGPGDGCACRKPGPLLVLRAAAALGVAPYECAVVGDIGADVDAARAAGARAVLVPTAQTRAEEVAAADIVATDLAEAADVLLAMADGGPAGVPGTPAGTRDGEATGRGGDVSPEPVRPLAVVRP</sequence>
<evidence type="ECO:0000256" key="3">
    <source>
        <dbReference type="ARBA" id="ARBA00022490"/>
    </source>
</evidence>
<feature type="domain" description="Glycosyltransferase 2-like" evidence="9">
    <location>
        <begin position="9"/>
        <end position="134"/>
    </location>
</feature>
<evidence type="ECO:0000259" key="9">
    <source>
        <dbReference type="Pfam" id="PF00535"/>
    </source>
</evidence>
<dbReference type="Proteomes" id="UP001499841">
    <property type="component" value="Unassembled WGS sequence"/>
</dbReference>
<dbReference type="Gene3D" id="3.90.550.10">
    <property type="entry name" value="Spore Coat Polysaccharide Biosynthesis Protein SpsA, Chain A"/>
    <property type="match status" value="1"/>
</dbReference>
<organism evidence="10 11">
    <name type="scientific">Georgenia daeguensis</name>
    <dbReference type="NCBI Taxonomy" id="908355"/>
    <lineage>
        <taxon>Bacteria</taxon>
        <taxon>Bacillati</taxon>
        <taxon>Actinomycetota</taxon>
        <taxon>Actinomycetes</taxon>
        <taxon>Micrococcales</taxon>
        <taxon>Bogoriellaceae</taxon>
        <taxon>Georgenia</taxon>
    </lineage>
</organism>
<dbReference type="InterPro" id="IPR006543">
    <property type="entry name" value="Histidinol-phos"/>
</dbReference>
<dbReference type="InterPro" id="IPR006549">
    <property type="entry name" value="HAD-SF_hydro_IIIA"/>
</dbReference>
<keyword evidence="5" id="KW-0378">Hydrolase</keyword>
<evidence type="ECO:0000256" key="8">
    <source>
        <dbReference type="SAM" id="MobiDB-lite"/>
    </source>
</evidence>
<keyword evidence="3" id="KW-0963">Cytoplasm</keyword>
<dbReference type="Pfam" id="PF13242">
    <property type="entry name" value="Hydrolase_like"/>
    <property type="match status" value="1"/>
</dbReference>
<keyword evidence="4" id="KW-0479">Metal-binding</keyword>
<comment type="subcellular location">
    <subcellularLocation>
        <location evidence="1">Cytoplasm</location>
    </subcellularLocation>
</comment>
<keyword evidence="6" id="KW-0119">Carbohydrate metabolism</keyword>
<dbReference type="InterPro" id="IPR023214">
    <property type="entry name" value="HAD_sf"/>
</dbReference>
<dbReference type="NCBIfam" id="TIGR01662">
    <property type="entry name" value="HAD-SF-IIIA"/>
    <property type="match status" value="1"/>
</dbReference>
<name>A0ABP8EP19_9MICO</name>
<accession>A0ABP8EP19</accession>
<comment type="caution">
    <text evidence="10">The sequence shown here is derived from an EMBL/GenBank/DDBJ whole genome shotgun (WGS) entry which is preliminary data.</text>
</comment>
<evidence type="ECO:0000313" key="11">
    <source>
        <dbReference type="Proteomes" id="UP001499841"/>
    </source>
</evidence>